<dbReference type="Pfam" id="PF05730">
    <property type="entry name" value="CFEM"/>
    <property type="match status" value="1"/>
</dbReference>
<feature type="domain" description="CFEM" evidence="6">
    <location>
        <begin position="15"/>
        <end position="129"/>
    </location>
</feature>
<comment type="subcellular location">
    <subcellularLocation>
        <location evidence="1">Secreted</location>
    </subcellularLocation>
</comment>
<feature type="signal peptide" evidence="5">
    <location>
        <begin position="1"/>
        <end position="19"/>
    </location>
</feature>
<evidence type="ECO:0000256" key="4">
    <source>
        <dbReference type="ARBA" id="ARBA00023157"/>
    </source>
</evidence>
<keyword evidence="3 5" id="KW-0732">Signal</keyword>
<comment type="caution">
    <text evidence="7">The sequence shown here is derived from an EMBL/GenBank/DDBJ whole genome shotgun (WGS) entry which is preliminary data.</text>
</comment>
<dbReference type="Proteomes" id="UP000807342">
    <property type="component" value="Unassembled WGS sequence"/>
</dbReference>
<dbReference type="EMBL" id="MU151163">
    <property type="protein sequence ID" value="KAF9448378.1"/>
    <property type="molecule type" value="Genomic_DNA"/>
</dbReference>
<gene>
    <name evidence="7" type="ORF">P691DRAFT_759959</name>
</gene>
<evidence type="ECO:0000256" key="2">
    <source>
        <dbReference type="ARBA" id="ARBA00022525"/>
    </source>
</evidence>
<dbReference type="OrthoDB" id="2496787at2759"/>
<dbReference type="GO" id="GO:0005576">
    <property type="term" value="C:extracellular region"/>
    <property type="evidence" value="ECO:0007669"/>
    <property type="project" value="UniProtKB-SubCell"/>
</dbReference>
<evidence type="ECO:0000256" key="3">
    <source>
        <dbReference type="ARBA" id="ARBA00022729"/>
    </source>
</evidence>
<accession>A0A9P5XCA3</accession>
<dbReference type="InterPro" id="IPR008427">
    <property type="entry name" value="Extracellular_membr_CFEM_dom"/>
</dbReference>
<sequence>MQLGFAVAILFLIIGLTCAQSAISTVADTPASTSTTTQTMPPCVFGCLAQATRSSGCTTGDKTCACTNPLFQQASHSCVEFQCNPNEQAIAVAFQQKHGLATPTTVHSVPVATSNVAIAGGRNIIWVGAAGLFGLVVAL</sequence>
<evidence type="ECO:0000313" key="7">
    <source>
        <dbReference type="EMBL" id="KAF9448378.1"/>
    </source>
</evidence>
<reference evidence="7" key="1">
    <citation type="submission" date="2020-11" db="EMBL/GenBank/DDBJ databases">
        <authorList>
            <consortium name="DOE Joint Genome Institute"/>
            <person name="Ahrendt S."/>
            <person name="Riley R."/>
            <person name="Andreopoulos W."/>
            <person name="Labutti K."/>
            <person name="Pangilinan J."/>
            <person name="Ruiz-Duenas F.J."/>
            <person name="Barrasa J.M."/>
            <person name="Sanchez-Garcia M."/>
            <person name="Camarero S."/>
            <person name="Miyauchi S."/>
            <person name="Serrano A."/>
            <person name="Linde D."/>
            <person name="Babiker R."/>
            <person name="Drula E."/>
            <person name="Ayuso-Fernandez I."/>
            <person name="Pacheco R."/>
            <person name="Padilla G."/>
            <person name="Ferreira P."/>
            <person name="Barriuso J."/>
            <person name="Kellner H."/>
            <person name="Castanera R."/>
            <person name="Alfaro M."/>
            <person name="Ramirez L."/>
            <person name="Pisabarro A.G."/>
            <person name="Kuo A."/>
            <person name="Tritt A."/>
            <person name="Lipzen A."/>
            <person name="He G."/>
            <person name="Yan M."/>
            <person name="Ng V."/>
            <person name="Cullen D."/>
            <person name="Martin F."/>
            <person name="Rosso M.-N."/>
            <person name="Henrissat B."/>
            <person name="Hibbett D."/>
            <person name="Martinez A.T."/>
            <person name="Grigoriev I.V."/>
        </authorList>
    </citation>
    <scope>NUCLEOTIDE SEQUENCE</scope>
    <source>
        <strain evidence="7">MF-IS2</strain>
    </source>
</reference>
<evidence type="ECO:0000313" key="8">
    <source>
        <dbReference type="Proteomes" id="UP000807342"/>
    </source>
</evidence>
<dbReference type="AlphaFoldDB" id="A0A9P5XCA3"/>
<feature type="chain" id="PRO_5040350001" description="CFEM domain-containing protein" evidence="5">
    <location>
        <begin position="20"/>
        <end position="139"/>
    </location>
</feature>
<proteinExistence type="predicted"/>
<dbReference type="PROSITE" id="PS52012">
    <property type="entry name" value="CFEM"/>
    <property type="match status" value="1"/>
</dbReference>
<keyword evidence="8" id="KW-1185">Reference proteome</keyword>
<keyword evidence="4" id="KW-1015">Disulfide bond</keyword>
<evidence type="ECO:0000256" key="5">
    <source>
        <dbReference type="SAM" id="SignalP"/>
    </source>
</evidence>
<protein>
    <recommendedName>
        <fullName evidence="6">CFEM domain-containing protein</fullName>
    </recommendedName>
</protein>
<organism evidence="7 8">
    <name type="scientific">Macrolepiota fuliginosa MF-IS2</name>
    <dbReference type="NCBI Taxonomy" id="1400762"/>
    <lineage>
        <taxon>Eukaryota</taxon>
        <taxon>Fungi</taxon>
        <taxon>Dikarya</taxon>
        <taxon>Basidiomycota</taxon>
        <taxon>Agaricomycotina</taxon>
        <taxon>Agaricomycetes</taxon>
        <taxon>Agaricomycetidae</taxon>
        <taxon>Agaricales</taxon>
        <taxon>Agaricineae</taxon>
        <taxon>Agaricaceae</taxon>
        <taxon>Macrolepiota</taxon>
    </lineage>
</organism>
<evidence type="ECO:0000259" key="6">
    <source>
        <dbReference type="PROSITE" id="PS52012"/>
    </source>
</evidence>
<evidence type="ECO:0000256" key="1">
    <source>
        <dbReference type="ARBA" id="ARBA00004613"/>
    </source>
</evidence>
<name>A0A9P5XCA3_9AGAR</name>
<keyword evidence="2" id="KW-0964">Secreted</keyword>